<dbReference type="InterPro" id="IPR003137">
    <property type="entry name" value="PA_domain"/>
</dbReference>
<dbReference type="SUPFAM" id="SSF52743">
    <property type="entry name" value="Subtilisin-like"/>
    <property type="match status" value="1"/>
</dbReference>
<evidence type="ECO:0000259" key="10">
    <source>
        <dbReference type="Pfam" id="PF02225"/>
    </source>
</evidence>
<dbReference type="GO" id="GO:0004252">
    <property type="term" value="F:serine-type endopeptidase activity"/>
    <property type="evidence" value="ECO:0007669"/>
    <property type="project" value="InterPro"/>
</dbReference>
<evidence type="ECO:0000256" key="2">
    <source>
        <dbReference type="ARBA" id="ARBA00022670"/>
    </source>
</evidence>
<dbReference type="Gene3D" id="3.40.50.200">
    <property type="entry name" value="Peptidase S8/S53 domain"/>
    <property type="match status" value="1"/>
</dbReference>
<keyword evidence="2" id="KW-0645">Protease</keyword>
<dbReference type="AlphaFoldDB" id="A0AAV1DNT7"/>
<comment type="caution">
    <text evidence="7">Lacks conserved residue(s) required for the propagation of feature annotation.</text>
</comment>
<dbReference type="Pfam" id="PF02225">
    <property type="entry name" value="PA"/>
    <property type="match status" value="1"/>
</dbReference>
<evidence type="ECO:0000256" key="7">
    <source>
        <dbReference type="PROSITE-ProRule" id="PRU01240"/>
    </source>
</evidence>
<dbReference type="PANTHER" id="PTHR10795">
    <property type="entry name" value="PROPROTEIN CONVERTASE SUBTILISIN/KEXIN"/>
    <property type="match status" value="1"/>
</dbReference>
<dbReference type="InterPro" id="IPR037045">
    <property type="entry name" value="S8pro/Inhibitor_I9_sf"/>
</dbReference>
<reference evidence="12" key="1">
    <citation type="submission" date="2023-03" db="EMBL/GenBank/DDBJ databases">
        <authorList>
            <person name="Julca I."/>
        </authorList>
    </citation>
    <scope>NUCLEOTIDE SEQUENCE</scope>
</reference>
<evidence type="ECO:0000259" key="11">
    <source>
        <dbReference type="Pfam" id="PF05922"/>
    </source>
</evidence>
<keyword evidence="4" id="KW-0378">Hydrolase</keyword>
<comment type="similarity">
    <text evidence="1 7">Belongs to the peptidase S8 family.</text>
</comment>
<dbReference type="Gene3D" id="3.50.30.30">
    <property type="match status" value="1"/>
</dbReference>
<dbReference type="InterPro" id="IPR045051">
    <property type="entry name" value="SBT"/>
</dbReference>
<dbReference type="FunFam" id="3.30.70.80:FF:000002">
    <property type="entry name" value="Subtilisin-like protease SBT5.3"/>
    <property type="match status" value="1"/>
</dbReference>
<feature type="signal peptide" evidence="8">
    <location>
        <begin position="1"/>
        <end position="25"/>
    </location>
</feature>
<dbReference type="InterPro" id="IPR034197">
    <property type="entry name" value="Peptidases_S8_3"/>
</dbReference>
<feature type="domain" description="Inhibitor I9" evidence="11">
    <location>
        <begin position="29"/>
        <end position="110"/>
    </location>
</feature>
<evidence type="ECO:0000259" key="9">
    <source>
        <dbReference type="Pfam" id="PF00082"/>
    </source>
</evidence>
<evidence type="ECO:0000256" key="8">
    <source>
        <dbReference type="SAM" id="SignalP"/>
    </source>
</evidence>
<evidence type="ECO:0000256" key="1">
    <source>
        <dbReference type="ARBA" id="ARBA00011073"/>
    </source>
</evidence>
<dbReference type="InterPro" id="IPR000209">
    <property type="entry name" value="Peptidase_S8/S53_dom"/>
</dbReference>
<accession>A0AAV1DNT7</accession>
<dbReference type="Gene3D" id="3.30.70.80">
    <property type="entry name" value="Peptidase S8 propeptide/proteinase inhibitor I9"/>
    <property type="match status" value="1"/>
</dbReference>
<dbReference type="Pfam" id="PF05922">
    <property type="entry name" value="Inhibitor_I9"/>
    <property type="match status" value="1"/>
</dbReference>
<feature type="chain" id="PRO_5043931366" evidence="8">
    <location>
        <begin position="26"/>
        <end position="522"/>
    </location>
</feature>
<dbReference type="FunFam" id="3.50.30.30:FF:000005">
    <property type="entry name" value="subtilisin-like protease SBT1.5"/>
    <property type="match status" value="1"/>
</dbReference>
<proteinExistence type="inferred from homology"/>
<dbReference type="InterPro" id="IPR036852">
    <property type="entry name" value="Peptidase_S8/S53_dom_sf"/>
</dbReference>
<dbReference type="CDD" id="cd04852">
    <property type="entry name" value="Peptidases_S8_3"/>
    <property type="match status" value="1"/>
</dbReference>
<keyword evidence="3 8" id="KW-0732">Signal</keyword>
<keyword evidence="13" id="KW-1185">Reference proteome</keyword>
<dbReference type="Pfam" id="PF00082">
    <property type="entry name" value="Peptidase_S8"/>
    <property type="match status" value="1"/>
</dbReference>
<keyword evidence="5" id="KW-0720">Serine protease</keyword>
<dbReference type="EMBL" id="OX459123">
    <property type="protein sequence ID" value="CAI9109007.1"/>
    <property type="molecule type" value="Genomic_DNA"/>
</dbReference>
<evidence type="ECO:0000256" key="3">
    <source>
        <dbReference type="ARBA" id="ARBA00022729"/>
    </source>
</evidence>
<gene>
    <name evidence="12" type="ORF">OLC1_LOCUS16981</name>
</gene>
<dbReference type="Proteomes" id="UP001161247">
    <property type="component" value="Chromosome 6"/>
</dbReference>
<name>A0AAV1DNT7_OLDCO</name>
<feature type="domain" description="PA" evidence="10">
    <location>
        <begin position="378"/>
        <end position="467"/>
    </location>
</feature>
<keyword evidence="6" id="KW-0325">Glycoprotein</keyword>
<evidence type="ECO:0000313" key="13">
    <source>
        <dbReference type="Proteomes" id="UP001161247"/>
    </source>
</evidence>
<evidence type="ECO:0000313" key="12">
    <source>
        <dbReference type="EMBL" id="CAI9109007.1"/>
    </source>
</evidence>
<sequence>MASTKALLFAFFFFFFLTGQQEAFAAKKSYVVYLGGHSHGPEISLNDLDRVTNSHHDLLVSILGSKENAKEAIIYSYKRHINGFAAILEEEDAEKIARHPAVISVFENKGKSLHTTRSWTFMMLEDANGEVSDDSLWTRANFGRDVIIANLDTAKSFNDHGFGPIPSKWKGICQNSSIIQCNKKLIGARYYNKAYLELESNATVTLSPDRFSARDYEGHGTHTLSTAAGNFVTNATILGTPLGTTKGGSPAARVAAYKICWPSKVGGCYEGDILAAFDQAIHDGVDVISLSVGGTANDYLYDGLAIGAFHAIQNNAVVVASGGNSGPDPWTVSNVAPWFITVAASTIDRTFQSNVHLQNGIILKGESFSTTKTEKKFYPLIYAANAGNANSSVKDAELCSPGSLDPEKVKGKIIVCLRGESARVAKGVVAAQAGAVGMILCNNAAAGNGINADPHFLPATHITYHDSLPLLSYINSTKEPKAYIQPPEILFDNKPAPQLADFSSRGPNPINPEIIKVELVTT</sequence>
<evidence type="ECO:0000256" key="5">
    <source>
        <dbReference type="ARBA" id="ARBA00022825"/>
    </source>
</evidence>
<dbReference type="InterPro" id="IPR010259">
    <property type="entry name" value="S8pro/Inhibitor_I9"/>
</dbReference>
<evidence type="ECO:0000256" key="6">
    <source>
        <dbReference type="ARBA" id="ARBA00023180"/>
    </source>
</evidence>
<evidence type="ECO:0000256" key="4">
    <source>
        <dbReference type="ARBA" id="ARBA00022801"/>
    </source>
</evidence>
<dbReference type="SUPFAM" id="SSF52025">
    <property type="entry name" value="PA domain"/>
    <property type="match status" value="1"/>
</dbReference>
<organism evidence="12 13">
    <name type="scientific">Oldenlandia corymbosa var. corymbosa</name>
    <dbReference type="NCBI Taxonomy" id="529605"/>
    <lineage>
        <taxon>Eukaryota</taxon>
        <taxon>Viridiplantae</taxon>
        <taxon>Streptophyta</taxon>
        <taxon>Embryophyta</taxon>
        <taxon>Tracheophyta</taxon>
        <taxon>Spermatophyta</taxon>
        <taxon>Magnoliopsida</taxon>
        <taxon>eudicotyledons</taxon>
        <taxon>Gunneridae</taxon>
        <taxon>Pentapetalae</taxon>
        <taxon>asterids</taxon>
        <taxon>lamiids</taxon>
        <taxon>Gentianales</taxon>
        <taxon>Rubiaceae</taxon>
        <taxon>Rubioideae</taxon>
        <taxon>Spermacoceae</taxon>
        <taxon>Hedyotis-Oldenlandia complex</taxon>
        <taxon>Oldenlandia</taxon>
    </lineage>
</organism>
<feature type="domain" description="Peptidase S8/S53" evidence="9">
    <location>
        <begin position="209"/>
        <end position="514"/>
    </location>
</feature>
<dbReference type="CDD" id="cd02120">
    <property type="entry name" value="PA_subtilisin_like"/>
    <property type="match status" value="1"/>
</dbReference>
<dbReference type="InterPro" id="IPR046450">
    <property type="entry name" value="PA_dom_sf"/>
</dbReference>
<dbReference type="PROSITE" id="PS51892">
    <property type="entry name" value="SUBTILASE"/>
    <property type="match status" value="1"/>
</dbReference>
<dbReference type="GO" id="GO:0006508">
    <property type="term" value="P:proteolysis"/>
    <property type="evidence" value="ECO:0007669"/>
    <property type="project" value="UniProtKB-KW"/>
</dbReference>
<protein>
    <submittedName>
        <fullName evidence="12">OLC1v1008737C1</fullName>
    </submittedName>
</protein>